<evidence type="ECO:0000256" key="1">
    <source>
        <dbReference type="SAM" id="SignalP"/>
    </source>
</evidence>
<evidence type="ECO:0000313" key="3">
    <source>
        <dbReference type="Proteomes" id="UP000608420"/>
    </source>
</evidence>
<evidence type="ECO:0008006" key="4">
    <source>
        <dbReference type="Google" id="ProtNLM"/>
    </source>
</evidence>
<keyword evidence="3" id="KW-1185">Reference proteome</keyword>
<reference evidence="3" key="1">
    <citation type="journal article" date="2019" name="Int. J. Syst. Evol. Microbiol.">
        <title>The Global Catalogue of Microorganisms (GCM) 10K type strain sequencing project: providing services to taxonomists for standard genome sequencing and annotation.</title>
        <authorList>
            <consortium name="The Broad Institute Genomics Platform"/>
            <consortium name="The Broad Institute Genome Sequencing Center for Infectious Disease"/>
            <person name="Wu L."/>
            <person name="Ma J."/>
        </authorList>
    </citation>
    <scope>NUCLEOTIDE SEQUENCE [LARGE SCALE GENOMIC DNA]</scope>
    <source>
        <strain evidence="3">CGMCC 1.15420</strain>
    </source>
</reference>
<proteinExistence type="predicted"/>
<accession>A0ABQ1W8J5</accession>
<sequence>MKSKFFSILLTFVLSLSMSISAFANSPNNYDQEVVNDLQKAKATNFTVENDIIDILSVTRDSNSAVPFGIDPGVGATRVNLVTYGSYAELAVQDTSSGIFDTIKNNAMWIIGNFVKGTVGIVVYNVVDLLVDNIEVSKMATAKTMVGYTYPTKQGQVWYNNVWNTLFESTNRNTYKYYYALYWNKDKVQRQGTKDFTPDKGYSAARVEKAPHYDDNTYIQDQASKNYIQGKKYTTEEWYN</sequence>
<protein>
    <recommendedName>
        <fullName evidence="4">Bacterial toxin 44 domain-containing protein</fullName>
    </recommendedName>
</protein>
<dbReference type="Proteomes" id="UP000608420">
    <property type="component" value="Unassembled WGS sequence"/>
</dbReference>
<comment type="caution">
    <text evidence="2">The sequence shown here is derived from an EMBL/GenBank/DDBJ whole genome shotgun (WGS) entry which is preliminary data.</text>
</comment>
<dbReference type="RefSeq" id="WP_120464343.1">
    <property type="nucleotide sequence ID" value="NZ_BMIW01000045.1"/>
</dbReference>
<keyword evidence="1" id="KW-0732">Signal</keyword>
<feature type="chain" id="PRO_5046376914" description="Bacterial toxin 44 domain-containing protein" evidence="1">
    <location>
        <begin position="25"/>
        <end position="240"/>
    </location>
</feature>
<name>A0ABQ1W8J5_9BACL</name>
<gene>
    <name evidence="2" type="ORF">GCM10010913_43200</name>
</gene>
<feature type="signal peptide" evidence="1">
    <location>
        <begin position="1"/>
        <end position="24"/>
    </location>
</feature>
<organism evidence="2 3">
    <name type="scientific">Paenibacillus aceti</name>
    <dbReference type="NCBI Taxonomy" id="1820010"/>
    <lineage>
        <taxon>Bacteria</taxon>
        <taxon>Bacillati</taxon>
        <taxon>Bacillota</taxon>
        <taxon>Bacilli</taxon>
        <taxon>Bacillales</taxon>
        <taxon>Paenibacillaceae</taxon>
        <taxon>Paenibacillus</taxon>
    </lineage>
</organism>
<evidence type="ECO:0000313" key="2">
    <source>
        <dbReference type="EMBL" id="GGG16530.1"/>
    </source>
</evidence>
<dbReference type="EMBL" id="BMIW01000045">
    <property type="protein sequence ID" value="GGG16530.1"/>
    <property type="molecule type" value="Genomic_DNA"/>
</dbReference>